<evidence type="ECO:0000259" key="10">
    <source>
        <dbReference type="PROSITE" id="PS50198"/>
    </source>
</evidence>
<evidence type="ECO:0000313" key="11">
    <source>
        <dbReference type="EMBL" id="ATG46304.1"/>
    </source>
</evidence>
<evidence type="ECO:0000313" key="12">
    <source>
        <dbReference type="Proteomes" id="UP000217935"/>
    </source>
</evidence>
<evidence type="ECO:0000256" key="5">
    <source>
        <dbReference type="ARBA" id="ARBA00023136"/>
    </source>
</evidence>
<reference evidence="11 12" key="1">
    <citation type="submission" date="2017-06" db="EMBL/GenBank/DDBJ databases">
        <title>Celeribacter sp. TSPH2 complete genome sequence.</title>
        <authorList>
            <person name="Woo J.-H."/>
            <person name="Kim H.-S."/>
        </authorList>
    </citation>
    <scope>NUCLEOTIDE SEQUENCE [LARGE SCALE GENOMIC DNA]</scope>
    <source>
        <strain evidence="11 12">TSPH2</strain>
    </source>
</reference>
<dbReference type="STRING" id="1758178.GCA_001550095_01240"/>
<dbReference type="SUPFAM" id="SSF109998">
    <property type="entry name" value="Triger factor/SurA peptide-binding domain-like"/>
    <property type="match status" value="1"/>
</dbReference>
<dbReference type="GO" id="GO:0005886">
    <property type="term" value="C:plasma membrane"/>
    <property type="evidence" value="ECO:0007669"/>
    <property type="project" value="UniProtKB-SubCell"/>
</dbReference>
<gene>
    <name evidence="11" type="ORF">CEW89_01195</name>
</gene>
<dbReference type="Pfam" id="PF13145">
    <property type="entry name" value="Rotamase_2"/>
    <property type="match status" value="1"/>
</dbReference>
<dbReference type="Pfam" id="PF13624">
    <property type="entry name" value="SurA_N_3"/>
    <property type="match status" value="1"/>
</dbReference>
<dbReference type="AlphaFoldDB" id="A0A291G899"/>
<keyword evidence="3 9" id="KW-0812">Transmembrane</keyword>
<sequence>MASGKGSGAKMVVWGILGLLIIGLGGFGTANFGGGVTRVASVGDEDISVNDYANALRSQMRAIEAQTGQPFSVSQAQDFGLSQQVLDQLLSQAALDGETARLGISVGDEAVRRELLTYDAFKGVDGKFDTAAYKDLLARNNMNEGDFEADLRREAARSILSGALASGITMPPSYGQAVVDWLGERRTITVATLDTTALDTGAPLASDSDIQSWYDAHPDLYTAPEARRITYAWLTPAMLTDKVDLDEAALRKLYQDNIASYVQPERRLVERLVFGTEDEAQAAADRIASGQSSFEDEATARGLALIDTDMGDVSEDDLSSAAGPAVFALEGTGVVGPVMSDLGPAIYRVNGTLAGTEISFEDARNELAAEMAADAAARLIADQIETFDNDLAGGYTLEDLANETDMELGQIDWTPESEGGIASYTDFQQAAASVTLDDYPEIVELTDGGVFALRLDEIVPATVKPLDQVRDQVAADWEADALNQKLTARAEELETSVASGTAIADLGLPVEQFTAITRQDFISTMPAGFMDAVFAPGLKAGGTTLIPGEGRVVIARIETVDAPEHTDENAAIAENYIETAAQGVSTDVIEAFARALRTRDGVTVNQTALNAVHSQLQ</sequence>
<dbReference type="PROSITE" id="PS50198">
    <property type="entry name" value="PPIC_PPIASE_2"/>
    <property type="match status" value="1"/>
</dbReference>
<keyword evidence="5 9" id="KW-0472">Membrane</keyword>
<dbReference type="GO" id="GO:0003755">
    <property type="term" value="F:peptidyl-prolyl cis-trans isomerase activity"/>
    <property type="evidence" value="ECO:0007669"/>
    <property type="project" value="UniProtKB-KW"/>
</dbReference>
<evidence type="ECO:0000256" key="7">
    <source>
        <dbReference type="ARBA" id="ARBA00038408"/>
    </source>
</evidence>
<feature type="transmembrane region" description="Helical" evidence="9">
    <location>
        <begin position="12"/>
        <end position="32"/>
    </location>
</feature>
<proteinExistence type="inferred from homology"/>
<dbReference type="Gene3D" id="1.10.4030.10">
    <property type="entry name" value="Porin chaperone SurA, peptide-binding domain"/>
    <property type="match status" value="1"/>
</dbReference>
<evidence type="ECO:0000256" key="1">
    <source>
        <dbReference type="ARBA" id="ARBA00004401"/>
    </source>
</evidence>
<evidence type="ECO:0000256" key="6">
    <source>
        <dbReference type="ARBA" id="ARBA00023186"/>
    </source>
</evidence>
<feature type="domain" description="PpiC" evidence="10">
    <location>
        <begin position="264"/>
        <end position="351"/>
    </location>
</feature>
<dbReference type="RefSeq" id="WP_096804602.1">
    <property type="nucleotide sequence ID" value="NZ_CP022196.1"/>
</dbReference>
<evidence type="ECO:0000256" key="4">
    <source>
        <dbReference type="ARBA" id="ARBA00022989"/>
    </source>
</evidence>
<dbReference type="EMBL" id="CP022196">
    <property type="protein sequence ID" value="ATG46304.1"/>
    <property type="molecule type" value="Genomic_DNA"/>
</dbReference>
<dbReference type="InterPro" id="IPR027304">
    <property type="entry name" value="Trigger_fact/SurA_dom_sf"/>
</dbReference>
<keyword evidence="4 9" id="KW-1133">Transmembrane helix</keyword>
<accession>A0A291G899</accession>
<protein>
    <submittedName>
        <fullName evidence="11">Peptidylprolyl isomerase</fullName>
    </submittedName>
</protein>
<dbReference type="PANTHER" id="PTHR47529">
    <property type="entry name" value="PEPTIDYL-PROLYL CIS-TRANS ISOMERASE D"/>
    <property type="match status" value="1"/>
</dbReference>
<dbReference type="OrthoDB" id="9768393at2"/>
<keyword evidence="8" id="KW-0697">Rotamase</keyword>
<evidence type="ECO:0000256" key="9">
    <source>
        <dbReference type="SAM" id="Phobius"/>
    </source>
</evidence>
<dbReference type="SUPFAM" id="SSF54534">
    <property type="entry name" value="FKBP-like"/>
    <property type="match status" value="1"/>
</dbReference>
<keyword evidence="12" id="KW-1185">Reference proteome</keyword>
<comment type="similarity">
    <text evidence="7">Belongs to the PpiD chaperone family.</text>
</comment>
<keyword evidence="2" id="KW-1003">Cell membrane</keyword>
<name>A0A291G899_9RHOB</name>
<keyword evidence="8 11" id="KW-0413">Isomerase</keyword>
<evidence type="ECO:0000256" key="2">
    <source>
        <dbReference type="ARBA" id="ARBA00022475"/>
    </source>
</evidence>
<evidence type="ECO:0000256" key="3">
    <source>
        <dbReference type="ARBA" id="ARBA00022692"/>
    </source>
</evidence>
<dbReference type="KEGG" id="ceh:CEW89_01195"/>
<dbReference type="PANTHER" id="PTHR47529:SF1">
    <property type="entry name" value="PERIPLASMIC CHAPERONE PPID"/>
    <property type="match status" value="1"/>
</dbReference>
<evidence type="ECO:0000256" key="8">
    <source>
        <dbReference type="PROSITE-ProRule" id="PRU00278"/>
    </source>
</evidence>
<dbReference type="InterPro" id="IPR052029">
    <property type="entry name" value="PpiD_chaperone"/>
</dbReference>
<keyword evidence="6" id="KW-0143">Chaperone</keyword>
<comment type="subcellular location">
    <subcellularLocation>
        <location evidence="1">Cell membrane</location>
        <topology evidence="1">Single-pass type II membrane protein</topology>
    </subcellularLocation>
</comment>
<dbReference type="InterPro" id="IPR000297">
    <property type="entry name" value="PPIase_PpiC"/>
</dbReference>
<organism evidence="11 12">
    <name type="scientific">Celeribacter ethanolicus</name>
    <dbReference type="NCBI Taxonomy" id="1758178"/>
    <lineage>
        <taxon>Bacteria</taxon>
        <taxon>Pseudomonadati</taxon>
        <taxon>Pseudomonadota</taxon>
        <taxon>Alphaproteobacteria</taxon>
        <taxon>Rhodobacterales</taxon>
        <taxon>Roseobacteraceae</taxon>
        <taxon>Celeribacter</taxon>
    </lineage>
</organism>
<dbReference type="Proteomes" id="UP000217935">
    <property type="component" value="Chromosome"/>
</dbReference>